<keyword evidence="1" id="KW-0472">Membrane</keyword>
<feature type="transmembrane region" description="Helical" evidence="1">
    <location>
        <begin position="104"/>
        <end position="123"/>
    </location>
</feature>
<dbReference type="AlphaFoldDB" id="A0A0F8XC59"/>
<sequence>MYQAQLVTDKAKYKVGENLGFTLAGFPPNHPYYFGIGKEDGNIPWGFGNSVTDADGKDALSFHIGENVPPGDWVLWAWDDAGANAVSTSIMIEGKKKGFQLPEWAKIAVPALAAVVVVGAVFVRNK</sequence>
<comment type="caution">
    <text evidence="2">The sequence shown here is derived from an EMBL/GenBank/DDBJ whole genome shotgun (WGS) entry which is preliminary data.</text>
</comment>
<reference evidence="2" key="1">
    <citation type="journal article" date="2015" name="Nature">
        <title>Complex archaea that bridge the gap between prokaryotes and eukaryotes.</title>
        <authorList>
            <person name="Spang A."/>
            <person name="Saw J.H."/>
            <person name="Jorgensen S.L."/>
            <person name="Zaremba-Niedzwiedzka K."/>
            <person name="Martijn J."/>
            <person name="Lind A.E."/>
            <person name="van Eijk R."/>
            <person name="Schleper C."/>
            <person name="Guy L."/>
            <person name="Ettema T.J."/>
        </authorList>
    </citation>
    <scope>NUCLEOTIDE SEQUENCE</scope>
</reference>
<proteinExistence type="predicted"/>
<name>A0A0F8XC59_9ZZZZ</name>
<dbReference type="EMBL" id="LAZR01060095">
    <property type="protein sequence ID" value="KKK66403.1"/>
    <property type="molecule type" value="Genomic_DNA"/>
</dbReference>
<evidence type="ECO:0000256" key="1">
    <source>
        <dbReference type="SAM" id="Phobius"/>
    </source>
</evidence>
<organism evidence="2">
    <name type="scientific">marine sediment metagenome</name>
    <dbReference type="NCBI Taxonomy" id="412755"/>
    <lineage>
        <taxon>unclassified sequences</taxon>
        <taxon>metagenomes</taxon>
        <taxon>ecological metagenomes</taxon>
    </lineage>
</organism>
<gene>
    <name evidence="2" type="ORF">LCGC14_2964440</name>
</gene>
<accession>A0A0F8XC59</accession>
<evidence type="ECO:0000313" key="2">
    <source>
        <dbReference type="EMBL" id="KKK66403.1"/>
    </source>
</evidence>
<protein>
    <submittedName>
        <fullName evidence="2">Uncharacterized protein</fullName>
    </submittedName>
</protein>
<keyword evidence="1" id="KW-1133">Transmembrane helix</keyword>
<keyword evidence="1" id="KW-0812">Transmembrane</keyword>